<proteinExistence type="predicted"/>
<dbReference type="AlphaFoldDB" id="A0AAD5SEF2"/>
<reference evidence="1" key="1">
    <citation type="submission" date="2020-05" db="EMBL/GenBank/DDBJ databases">
        <title>Phylogenomic resolution of chytrid fungi.</title>
        <authorList>
            <person name="Stajich J.E."/>
            <person name="Amses K."/>
            <person name="Simmons R."/>
            <person name="Seto K."/>
            <person name="Myers J."/>
            <person name="Bonds A."/>
            <person name="Quandt C.A."/>
            <person name="Barry K."/>
            <person name="Liu P."/>
            <person name="Grigoriev I."/>
            <person name="Longcore J.E."/>
            <person name="James T.Y."/>
        </authorList>
    </citation>
    <scope>NUCLEOTIDE SEQUENCE</scope>
    <source>
        <strain evidence="1">JEL0318</strain>
    </source>
</reference>
<accession>A0AAD5SEF2</accession>
<evidence type="ECO:0000313" key="1">
    <source>
        <dbReference type="EMBL" id="KAJ3051361.1"/>
    </source>
</evidence>
<keyword evidence="2" id="KW-1185">Reference proteome</keyword>
<organism evidence="1 2">
    <name type="scientific">Rhizophlyctis rosea</name>
    <dbReference type="NCBI Taxonomy" id="64517"/>
    <lineage>
        <taxon>Eukaryota</taxon>
        <taxon>Fungi</taxon>
        <taxon>Fungi incertae sedis</taxon>
        <taxon>Chytridiomycota</taxon>
        <taxon>Chytridiomycota incertae sedis</taxon>
        <taxon>Chytridiomycetes</taxon>
        <taxon>Rhizophlyctidales</taxon>
        <taxon>Rhizophlyctidaceae</taxon>
        <taxon>Rhizophlyctis</taxon>
    </lineage>
</organism>
<evidence type="ECO:0000313" key="2">
    <source>
        <dbReference type="Proteomes" id="UP001212841"/>
    </source>
</evidence>
<dbReference type="EMBL" id="JADGJD010000405">
    <property type="protein sequence ID" value="KAJ3051361.1"/>
    <property type="molecule type" value="Genomic_DNA"/>
</dbReference>
<gene>
    <name evidence="1" type="ORF">HK097_007657</name>
</gene>
<comment type="caution">
    <text evidence="1">The sequence shown here is derived from an EMBL/GenBank/DDBJ whole genome shotgun (WGS) entry which is preliminary data.</text>
</comment>
<name>A0AAD5SEF2_9FUNG</name>
<sequence length="135" mass="15357">MNARVLYPEMWPGGTPPGAVLGEEEIVRTRQDGQDYGYIEVGLRNDKVVFCGEKGYGWLYLPWEEIRDLKRRGDIERVLRGLDGFIQEKLRWGLYLAGYLDDGVLRREVSAGDVGGLESEQHFGTNRVFDKGDGF</sequence>
<protein>
    <submittedName>
        <fullName evidence="1">Uncharacterized protein</fullName>
    </submittedName>
</protein>
<dbReference type="Proteomes" id="UP001212841">
    <property type="component" value="Unassembled WGS sequence"/>
</dbReference>